<reference evidence="2" key="1">
    <citation type="submission" date="2016-11" db="UniProtKB">
        <authorList>
            <consortium name="WormBaseParasite"/>
        </authorList>
    </citation>
    <scope>IDENTIFICATION</scope>
</reference>
<accession>A0A1I7XGQ8</accession>
<evidence type="ECO:0000313" key="1">
    <source>
        <dbReference type="Proteomes" id="UP000095283"/>
    </source>
</evidence>
<dbReference type="Proteomes" id="UP000095283">
    <property type="component" value="Unplaced"/>
</dbReference>
<evidence type="ECO:0000313" key="2">
    <source>
        <dbReference type="WBParaSite" id="Hba_16937"/>
    </source>
</evidence>
<name>A0A1I7XGQ8_HETBA</name>
<protein>
    <submittedName>
        <fullName evidence="2">Uncharacterized protein</fullName>
    </submittedName>
</protein>
<dbReference type="AlphaFoldDB" id="A0A1I7XGQ8"/>
<proteinExistence type="predicted"/>
<dbReference type="WBParaSite" id="Hba_16937">
    <property type="protein sequence ID" value="Hba_16937"/>
    <property type="gene ID" value="Hba_16937"/>
</dbReference>
<sequence length="139" mass="16342">MGKFKKFDKWVPHELNEYQKYGRYEICFPLLLRRKTTHFLIALRRVTKNGFYTTTDGVPPSSWTKMKLQNTSPNRSCIERRLWTLLGGRQVESSTKTSCVLAKPSQERSIVRKSTKHTKKQQRLRPVLVNRKGPILLHD</sequence>
<organism evidence="1 2">
    <name type="scientific">Heterorhabditis bacteriophora</name>
    <name type="common">Entomopathogenic nematode worm</name>
    <dbReference type="NCBI Taxonomy" id="37862"/>
    <lineage>
        <taxon>Eukaryota</taxon>
        <taxon>Metazoa</taxon>
        <taxon>Ecdysozoa</taxon>
        <taxon>Nematoda</taxon>
        <taxon>Chromadorea</taxon>
        <taxon>Rhabditida</taxon>
        <taxon>Rhabditina</taxon>
        <taxon>Rhabditomorpha</taxon>
        <taxon>Strongyloidea</taxon>
        <taxon>Heterorhabditidae</taxon>
        <taxon>Heterorhabditis</taxon>
    </lineage>
</organism>
<keyword evidence="1" id="KW-1185">Reference proteome</keyword>